<name>A0A3R7PUK5_PENVA</name>
<dbReference type="GO" id="GO:0005886">
    <property type="term" value="C:plasma membrane"/>
    <property type="evidence" value="ECO:0007669"/>
    <property type="project" value="UniProtKB-SubCell"/>
</dbReference>
<dbReference type="GO" id="GO:0050909">
    <property type="term" value="P:sensory perception of taste"/>
    <property type="evidence" value="ECO:0007669"/>
    <property type="project" value="InterPro"/>
</dbReference>
<evidence type="ECO:0000256" key="4">
    <source>
        <dbReference type="ARBA" id="ARBA00022989"/>
    </source>
</evidence>
<evidence type="ECO:0000313" key="8">
    <source>
        <dbReference type="EMBL" id="ROT83029.1"/>
    </source>
</evidence>
<feature type="transmembrane region" description="Helical" evidence="7">
    <location>
        <begin position="168"/>
        <end position="185"/>
    </location>
</feature>
<dbReference type="InterPro" id="IPR013604">
    <property type="entry name" value="7TM_chemorcpt"/>
</dbReference>
<reference evidence="8 9" key="2">
    <citation type="submission" date="2019-01" db="EMBL/GenBank/DDBJ databases">
        <title>The decoding of complex shrimp genome reveals the adaptation for benthos swimmer, frequently molting mechanism and breeding impact on genome.</title>
        <authorList>
            <person name="Sun Y."/>
            <person name="Gao Y."/>
            <person name="Yu Y."/>
        </authorList>
    </citation>
    <scope>NUCLEOTIDE SEQUENCE [LARGE SCALE GENOMIC DNA]</scope>
    <source>
        <tissue evidence="8">Muscle</tissue>
    </source>
</reference>
<keyword evidence="2" id="KW-1003">Cell membrane</keyword>
<accession>A0A3R7PUK5</accession>
<sequence>MKTFSVLMLTVGIIRVFGGFPYTWSLSPPTFSRHKVLVAWTVTAGLLYISSVVLVRLTNDFNAKISNLTVKVCIGILNTSGYLVSASLLGHAIYRHRLLLGLLKALLQVPGIRLEERLTRREKVAFAVILVIVFGHFSSLFFLFFFVIERNSFSRSVILYLSRFPFDGVTFTVPVFFHLVVRMLTSALEDIFQNSPFYVSLIEKDGKEGQNKKFSDRGEQASGPVFLSSQEKTHRHPPLATESLRSFTYDILKQYDALEKIISYIQLPALVLLLNEIVYSTVMTYFMVAEIHEQHNMAVPLSFLCCSLFRATLLVNTPDHMADKRQQIVRYFNRLKLVAATSEIKEEIDHVITALQDGPTFSIFGLFVLGRHCFLSVSELGSSAAIRACGFDFRPFSIASFVTTYVIIAYQLEVGERSNQLNDTFLSVQPCNSS</sequence>
<dbReference type="GO" id="GO:0030425">
    <property type="term" value="C:dendrite"/>
    <property type="evidence" value="ECO:0007669"/>
    <property type="project" value="TreeGrafter"/>
</dbReference>
<comment type="subcellular location">
    <subcellularLocation>
        <location evidence="1">Cell membrane</location>
        <topology evidence="1">Multi-pass membrane protein</topology>
    </subcellularLocation>
</comment>
<dbReference type="PANTHER" id="PTHR21143">
    <property type="entry name" value="INVERTEBRATE GUSTATORY RECEPTOR"/>
    <property type="match status" value="1"/>
</dbReference>
<evidence type="ECO:0008006" key="10">
    <source>
        <dbReference type="Google" id="ProtNLM"/>
    </source>
</evidence>
<dbReference type="GO" id="GO:0007635">
    <property type="term" value="P:chemosensory behavior"/>
    <property type="evidence" value="ECO:0007669"/>
    <property type="project" value="TreeGrafter"/>
</dbReference>
<evidence type="ECO:0000256" key="6">
    <source>
        <dbReference type="ARBA" id="ARBA00023170"/>
    </source>
</evidence>
<dbReference type="OrthoDB" id="6382285at2759"/>
<evidence type="ECO:0000256" key="5">
    <source>
        <dbReference type="ARBA" id="ARBA00023136"/>
    </source>
</evidence>
<feature type="transmembrane region" description="Helical" evidence="7">
    <location>
        <begin position="6"/>
        <end position="24"/>
    </location>
</feature>
<feature type="non-terminal residue" evidence="8">
    <location>
        <position position="434"/>
    </location>
</feature>
<proteinExistence type="predicted"/>
<protein>
    <recommendedName>
        <fullName evidence="10">Gustatory receptor</fullName>
    </recommendedName>
</protein>
<comment type="caution">
    <text evidence="8">The sequence shown here is derived from an EMBL/GenBank/DDBJ whole genome shotgun (WGS) entry which is preliminary data.</text>
</comment>
<evidence type="ECO:0000256" key="7">
    <source>
        <dbReference type="SAM" id="Phobius"/>
    </source>
</evidence>
<reference evidence="8 9" key="1">
    <citation type="submission" date="2018-04" db="EMBL/GenBank/DDBJ databases">
        <authorList>
            <person name="Zhang X."/>
            <person name="Yuan J."/>
            <person name="Li F."/>
            <person name="Xiang J."/>
        </authorList>
    </citation>
    <scope>NUCLEOTIDE SEQUENCE [LARGE SCALE GENOMIC DNA]</scope>
    <source>
        <tissue evidence="8">Muscle</tissue>
    </source>
</reference>
<dbReference type="Proteomes" id="UP000283509">
    <property type="component" value="Unassembled WGS sequence"/>
</dbReference>
<feature type="transmembrane region" description="Helical" evidence="7">
    <location>
        <begin position="124"/>
        <end position="148"/>
    </location>
</feature>
<dbReference type="EMBL" id="QCYY01000750">
    <property type="protein sequence ID" value="ROT83029.1"/>
    <property type="molecule type" value="Genomic_DNA"/>
</dbReference>
<evidence type="ECO:0000256" key="1">
    <source>
        <dbReference type="ARBA" id="ARBA00004651"/>
    </source>
</evidence>
<feature type="transmembrane region" description="Helical" evidence="7">
    <location>
        <begin position="69"/>
        <end position="94"/>
    </location>
</feature>
<keyword evidence="6" id="KW-0675">Receptor</keyword>
<dbReference type="AlphaFoldDB" id="A0A3R7PUK5"/>
<evidence type="ECO:0000313" key="9">
    <source>
        <dbReference type="Proteomes" id="UP000283509"/>
    </source>
</evidence>
<keyword evidence="4 7" id="KW-1133">Transmembrane helix</keyword>
<evidence type="ECO:0000256" key="2">
    <source>
        <dbReference type="ARBA" id="ARBA00022475"/>
    </source>
</evidence>
<dbReference type="GO" id="GO:0030424">
    <property type="term" value="C:axon"/>
    <property type="evidence" value="ECO:0007669"/>
    <property type="project" value="TreeGrafter"/>
</dbReference>
<organism evidence="8 9">
    <name type="scientific">Penaeus vannamei</name>
    <name type="common">Whiteleg shrimp</name>
    <name type="synonym">Litopenaeus vannamei</name>
    <dbReference type="NCBI Taxonomy" id="6689"/>
    <lineage>
        <taxon>Eukaryota</taxon>
        <taxon>Metazoa</taxon>
        <taxon>Ecdysozoa</taxon>
        <taxon>Arthropoda</taxon>
        <taxon>Crustacea</taxon>
        <taxon>Multicrustacea</taxon>
        <taxon>Malacostraca</taxon>
        <taxon>Eumalacostraca</taxon>
        <taxon>Eucarida</taxon>
        <taxon>Decapoda</taxon>
        <taxon>Dendrobranchiata</taxon>
        <taxon>Penaeoidea</taxon>
        <taxon>Penaeidae</taxon>
        <taxon>Penaeus</taxon>
    </lineage>
</organism>
<evidence type="ECO:0000256" key="3">
    <source>
        <dbReference type="ARBA" id="ARBA00022692"/>
    </source>
</evidence>
<gene>
    <name evidence="8" type="ORF">C7M84_023810</name>
</gene>
<dbReference type="GO" id="GO:0008049">
    <property type="term" value="P:male courtship behavior"/>
    <property type="evidence" value="ECO:0007669"/>
    <property type="project" value="TreeGrafter"/>
</dbReference>
<keyword evidence="3 7" id="KW-0812">Transmembrane</keyword>
<dbReference type="GO" id="GO:0043025">
    <property type="term" value="C:neuronal cell body"/>
    <property type="evidence" value="ECO:0007669"/>
    <property type="project" value="TreeGrafter"/>
</dbReference>
<feature type="transmembrane region" description="Helical" evidence="7">
    <location>
        <begin position="36"/>
        <end position="57"/>
    </location>
</feature>
<dbReference type="PANTHER" id="PTHR21143:SF104">
    <property type="entry name" value="GUSTATORY RECEPTOR 8A-RELATED"/>
    <property type="match status" value="1"/>
</dbReference>
<dbReference type="Pfam" id="PF08395">
    <property type="entry name" value="7tm_7"/>
    <property type="match status" value="1"/>
</dbReference>
<keyword evidence="9" id="KW-1185">Reference proteome</keyword>
<keyword evidence="5 7" id="KW-0472">Membrane</keyword>